<dbReference type="InterPro" id="IPR015517">
    <property type="entry name" value="dCMP_deaminase-rel"/>
</dbReference>
<dbReference type="Proteomes" id="UP000278031">
    <property type="component" value="Unassembled WGS sequence"/>
</dbReference>
<comment type="cofactor">
    <cofactor evidence="1">
        <name>Zn(2+)</name>
        <dbReference type="ChEBI" id="CHEBI:29105"/>
    </cofactor>
</comment>
<accession>A0A497JI66</accession>
<dbReference type="InterPro" id="IPR016192">
    <property type="entry name" value="APOBEC/CMP_deaminase_Zn-bd"/>
</dbReference>
<evidence type="ECO:0000313" key="7">
    <source>
        <dbReference type="EMBL" id="RLG71083.1"/>
    </source>
</evidence>
<dbReference type="PANTHER" id="PTHR11086:SF18">
    <property type="entry name" value="DEOXYCYTIDYLATE DEAMINASE"/>
    <property type="match status" value="1"/>
</dbReference>
<gene>
    <name evidence="7" type="ORF">DRO04_00595</name>
</gene>
<dbReference type="CDD" id="cd01286">
    <property type="entry name" value="deoxycytidylate_deaminase"/>
    <property type="match status" value="1"/>
</dbReference>
<evidence type="ECO:0000256" key="4">
    <source>
        <dbReference type="ARBA" id="ARBA00022801"/>
    </source>
</evidence>
<dbReference type="PROSITE" id="PS51747">
    <property type="entry name" value="CYT_DCMP_DEAMINASES_2"/>
    <property type="match status" value="1"/>
</dbReference>
<comment type="caution">
    <text evidence="7">The sequence shown here is derived from an EMBL/GenBank/DDBJ whole genome shotgun (WGS) entry which is preliminary data.</text>
</comment>
<dbReference type="InterPro" id="IPR002125">
    <property type="entry name" value="CMP_dCMP_dom"/>
</dbReference>
<keyword evidence="3" id="KW-0479">Metal-binding</keyword>
<evidence type="ECO:0000259" key="6">
    <source>
        <dbReference type="PROSITE" id="PS51747"/>
    </source>
</evidence>
<dbReference type="PIRSF" id="PIRSF006019">
    <property type="entry name" value="dCMP_deaminase"/>
    <property type="match status" value="1"/>
</dbReference>
<organism evidence="7 8">
    <name type="scientific">Candidatus Iainarchaeum sp</name>
    <dbReference type="NCBI Taxonomy" id="3101447"/>
    <lineage>
        <taxon>Archaea</taxon>
        <taxon>Candidatus Iainarchaeota</taxon>
        <taxon>Candidatus Iainarchaeia</taxon>
        <taxon>Candidatus Iainarchaeales</taxon>
        <taxon>Candidatus Iainarchaeaceae</taxon>
        <taxon>Candidatus Iainarchaeum</taxon>
    </lineage>
</organism>
<dbReference type="AlphaFoldDB" id="A0A497JI66"/>
<dbReference type="Pfam" id="PF00383">
    <property type="entry name" value="dCMP_cyt_deam_1"/>
    <property type="match status" value="1"/>
</dbReference>
<comment type="similarity">
    <text evidence="2">Belongs to the cytidine and deoxycytidylate deaminase family.</text>
</comment>
<dbReference type="InterPro" id="IPR035105">
    <property type="entry name" value="Deoxycytidylate_deaminase_dom"/>
</dbReference>
<evidence type="ECO:0000313" key="8">
    <source>
        <dbReference type="Proteomes" id="UP000278031"/>
    </source>
</evidence>
<dbReference type="InterPro" id="IPR016473">
    <property type="entry name" value="dCMP_deaminase"/>
</dbReference>
<dbReference type="EMBL" id="QMWP01000011">
    <property type="protein sequence ID" value="RLG71083.1"/>
    <property type="molecule type" value="Genomic_DNA"/>
</dbReference>
<keyword evidence="4" id="KW-0378">Hydrolase</keyword>
<dbReference type="GO" id="GO:0006220">
    <property type="term" value="P:pyrimidine nucleotide metabolic process"/>
    <property type="evidence" value="ECO:0007669"/>
    <property type="project" value="InterPro"/>
</dbReference>
<dbReference type="GO" id="GO:0004132">
    <property type="term" value="F:dCMP deaminase activity"/>
    <property type="evidence" value="ECO:0007669"/>
    <property type="project" value="InterPro"/>
</dbReference>
<dbReference type="GO" id="GO:0005737">
    <property type="term" value="C:cytoplasm"/>
    <property type="evidence" value="ECO:0007669"/>
    <property type="project" value="TreeGrafter"/>
</dbReference>
<evidence type="ECO:0000256" key="3">
    <source>
        <dbReference type="ARBA" id="ARBA00022723"/>
    </source>
</evidence>
<evidence type="ECO:0000256" key="2">
    <source>
        <dbReference type="ARBA" id="ARBA00006576"/>
    </source>
</evidence>
<proteinExistence type="inferred from homology"/>
<dbReference type="PROSITE" id="PS00903">
    <property type="entry name" value="CYT_DCMP_DEAMINASES_1"/>
    <property type="match status" value="1"/>
</dbReference>
<protein>
    <recommendedName>
        <fullName evidence="6">CMP/dCMP-type deaminase domain-containing protein</fullName>
    </recommendedName>
</protein>
<evidence type="ECO:0000256" key="5">
    <source>
        <dbReference type="ARBA" id="ARBA00022833"/>
    </source>
</evidence>
<name>A0A497JI66_9ARCH</name>
<reference evidence="7 8" key="1">
    <citation type="submission" date="2018-06" db="EMBL/GenBank/DDBJ databases">
        <title>Extensive metabolic versatility and redundancy in microbially diverse, dynamic hydrothermal sediments.</title>
        <authorList>
            <person name="Dombrowski N."/>
            <person name="Teske A."/>
            <person name="Baker B.J."/>
        </authorList>
    </citation>
    <scope>NUCLEOTIDE SEQUENCE [LARGE SCALE GENOMIC DNA]</scope>
    <source>
        <strain evidence="7">B51_G17</strain>
    </source>
</reference>
<dbReference type="SUPFAM" id="SSF53927">
    <property type="entry name" value="Cytidine deaminase-like"/>
    <property type="match status" value="1"/>
</dbReference>
<dbReference type="GO" id="GO:0008270">
    <property type="term" value="F:zinc ion binding"/>
    <property type="evidence" value="ECO:0007669"/>
    <property type="project" value="InterPro"/>
</dbReference>
<dbReference type="InterPro" id="IPR016193">
    <property type="entry name" value="Cytidine_deaminase-like"/>
</dbReference>
<keyword evidence="5" id="KW-0862">Zinc</keyword>
<dbReference type="PANTHER" id="PTHR11086">
    <property type="entry name" value="DEOXYCYTIDYLATE DEAMINASE-RELATED"/>
    <property type="match status" value="1"/>
</dbReference>
<evidence type="ECO:0000256" key="1">
    <source>
        <dbReference type="ARBA" id="ARBA00001947"/>
    </source>
</evidence>
<sequence length="168" mass="18732">MRIDKREYYLNIAKAVALRSCCLRRKIGAIIVVNDVIVSTGYNGPARGVVHCYEVGCLKDLKELPSYGGYDYCIAVHAEENAVVNAARHGSKVLGGTLYLYAIDDKGNSLDVYPCKRCRRILINAGIEKVVSIKDGKIVEYDVKDWVKEDSEEYMKNVEMAKNSKSSS</sequence>
<dbReference type="Gene3D" id="3.40.140.10">
    <property type="entry name" value="Cytidine Deaminase, domain 2"/>
    <property type="match status" value="1"/>
</dbReference>
<feature type="domain" description="CMP/dCMP-type deaminase" evidence="6">
    <location>
        <begin position="4"/>
        <end position="154"/>
    </location>
</feature>